<protein>
    <submittedName>
        <fullName evidence="2">Hybrid sensor</fullName>
    </submittedName>
</protein>
<evidence type="ECO:0000256" key="1">
    <source>
        <dbReference type="SAM" id="MobiDB-lite"/>
    </source>
</evidence>
<dbReference type="Gene3D" id="2.130.10.10">
    <property type="entry name" value="YVTN repeat-like/Quinoprotein amine dehydrogenase"/>
    <property type="match status" value="3"/>
</dbReference>
<feature type="compositionally biased region" description="Polar residues" evidence="1">
    <location>
        <begin position="48"/>
        <end position="66"/>
    </location>
</feature>
<dbReference type="InterPro" id="IPR011110">
    <property type="entry name" value="Reg_prop"/>
</dbReference>
<proteinExistence type="predicted"/>
<feature type="region of interest" description="Disordered" evidence="1">
    <location>
        <begin position="341"/>
        <end position="404"/>
    </location>
</feature>
<feature type="compositionally biased region" description="Pro residues" evidence="1">
    <location>
        <begin position="346"/>
        <end position="362"/>
    </location>
</feature>
<dbReference type="AlphaFoldDB" id="L7VQF4"/>
<reference evidence="2" key="1">
    <citation type="submission" date="2012-09" db="EMBL/GenBank/DDBJ databases">
        <title>Metagenomic Characterization of a Microbial Community in Wastewater Detects High Levels of Antibiotic Resistance.</title>
        <authorList>
            <person name="Abrams M."/>
            <person name="Caldwell A."/>
            <person name="Vandaei E."/>
            <person name="Lee W."/>
            <person name="Perrott J."/>
            <person name="Khan S.Y."/>
            <person name="Ta J."/>
            <person name="Romero D."/>
            <person name="Nguyen V."/>
            <person name="Pourmand N."/>
            <person name="Ouverney C.C."/>
        </authorList>
    </citation>
    <scope>NUCLEOTIDE SEQUENCE</scope>
</reference>
<dbReference type="InterPro" id="IPR015943">
    <property type="entry name" value="WD40/YVTN_repeat-like_dom_sf"/>
</dbReference>
<dbReference type="Pfam" id="PF07494">
    <property type="entry name" value="Reg_prop"/>
    <property type="match status" value="1"/>
</dbReference>
<feature type="region of interest" description="Disordered" evidence="1">
    <location>
        <begin position="48"/>
        <end position="69"/>
    </location>
</feature>
<dbReference type="EMBL" id="JX649863">
    <property type="protein sequence ID" value="AGC71147.1"/>
    <property type="molecule type" value="Genomic_DNA"/>
</dbReference>
<feature type="compositionally biased region" description="Polar residues" evidence="1">
    <location>
        <begin position="378"/>
        <end position="390"/>
    </location>
</feature>
<dbReference type="SUPFAM" id="SSF75011">
    <property type="entry name" value="3-carboxy-cis,cis-mucoante lactonizing enzyme"/>
    <property type="match status" value="1"/>
</dbReference>
<dbReference type="SUPFAM" id="SSF63829">
    <property type="entry name" value="Calcium-dependent phosphotriesterase"/>
    <property type="match status" value="2"/>
</dbReference>
<evidence type="ECO:0000313" key="2">
    <source>
        <dbReference type="EMBL" id="AGC71147.1"/>
    </source>
</evidence>
<organism evidence="2">
    <name type="scientific">uncultured bacterium A1Q1_fos_18</name>
    <dbReference type="NCBI Taxonomy" id="1256551"/>
    <lineage>
        <taxon>Bacteria</taxon>
        <taxon>environmental samples</taxon>
    </lineage>
</organism>
<accession>L7VQF4</accession>
<name>L7VQF4_9BACT</name>
<sequence>MSTNKRTPSHEQSAVGTRKRLPRVAAFTLYGLGFLTSQVSLTGCGPSTNSEVKPSGTVTAANTGGSSAPVRVRSFSDSRPVKSLAAAAGLVWVGTPRGLVRWSTTSEPPTPAVLTTIDGLPADRIEGIALDQKGGVWVTTSKGVGHFASGSWTKYPKAPVGDLVAGIVVTPDGDNVWVGGSDGLARLKDGQWERYAAGTTVTSLVHDGGSGVWIGTSGKGIMRVVKQDMLQYGMAEGNDIDNVRAMVADASGSLLSVGDGPGGQRVAFFDGNRFWSYRVDNANVIEWVQRVGSDLFLGAGQSVWTMKRVATAAEVRGPIKFSYSGSPSLGAPKAQPLAGMIVKDAAPPPPPPEAAPPPPPVDPKAKGGKKDKAGKKTSALSVPSTETYASATMEAASPQGPRPVRPWLVAGPGGSGGAAPLFDTDLVDVRLPDGITTVSADADSLYVGTRFLGVMRIQKGKQTPLRLFDLTAGAERLSVACVNNNDCYVATGGTQAWRFDGQTFEVTNVDPEKGSHVLSVVRDPMGAVIALHRGASSRVVRISRVGSKGDWAPVGLTPLEVPTGVPDLSFANFSPKGQLWVGLRYVDKEQDARAYGAAEVYVDDGRVVYHRQRPTGTQPGVSQGVNVPSDVTAIAWKGATEAWLASGAGAVRLVDNKTVKVFTENDGLESELVHDVIEGLSSQIWIATSRGIGVWDGNRWAFPKEPPYNVKASALTRDPDGRIWIGTDRGVIQVLSEKRTYQIGTRSGLLDDKILNMGVDVRGRVWVLTEKGISVIESIQAN</sequence>